<dbReference type="SUPFAM" id="SSF46565">
    <property type="entry name" value="Chaperone J-domain"/>
    <property type="match status" value="2"/>
</dbReference>
<feature type="compositionally biased region" description="Basic and acidic residues" evidence="2">
    <location>
        <begin position="198"/>
        <end position="231"/>
    </location>
</feature>
<keyword evidence="3" id="KW-1133">Transmembrane helix</keyword>
<dbReference type="Pfam" id="PF00226">
    <property type="entry name" value="DnaJ"/>
    <property type="match status" value="2"/>
</dbReference>
<sequence>MRPFIEPNYYEVLGVAETASKEDIKRAFRRLAREYHPDVNKSPDAEAKFKEINRAYTILGTETSRFDFDRRLKQRRQTTTSAASFFQQRNSTSTNVSRNNQNYYQILNVSETDSIDKITIQYKMVRLQHSSVFSRNNFSAETLRKIEAAYEVLSDPNKRARYNLYLKQTNPSVMSFEVWLAKNPEPTNVKKKVAPPVIKEEKQSKQKTEKESTQERLETEDKPQEEKNKQIHDPDSLFTKTIKGGLRIIKRTTNIQLGLSYLMLICIMISLILTFLQKNSVLADVYPILSSIWYPFVSVLFGITTLLSFFNMYLSWDFSVKNPEFKKVNMMWIITSLLFFSVFYAAYVTKKAIENQKIYMNRINNS</sequence>
<keyword evidence="3" id="KW-0472">Membrane</keyword>
<keyword evidence="1" id="KW-0143">Chaperone</keyword>
<proteinExistence type="predicted"/>
<dbReference type="PANTHER" id="PTHR43096">
    <property type="entry name" value="DNAJ HOMOLOG 1, MITOCHONDRIAL-RELATED"/>
    <property type="match status" value="1"/>
</dbReference>
<evidence type="ECO:0000256" key="3">
    <source>
        <dbReference type="SAM" id="Phobius"/>
    </source>
</evidence>
<dbReference type="CDD" id="cd06257">
    <property type="entry name" value="DnaJ"/>
    <property type="match status" value="2"/>
</dbReference>
<feature type="region of interest" description="Disordered" evidence="2">
    <location>
        <begin position="190"/>
        <end position="231"/>
    </location>
</feature>
<reference evidence="5" key="1">
    <citation type="submission" date="2021-11" db="EMBL/GenBank/DDBJ databases">
        <title>Description of Mycoplasma bradburyaesp. nov.from sea birds: a tribute to a great mycoplasmologist.</title>
        <authorList>
            <person name="Ramirez A.S."/>
            <person name="Poveda C."/>
            <person name="Suarez-Perez A."/>
            <person name="Rosales R.S."/>
            <person name="Dijkman R."/>
            <person name="Feberwee A."/>
            <person name="Spergser J."/>
            <person name="Szostak M.P."/>
            <person name="Ressel L."/>
            <person name="Calabuig P."/>
            <person name="Catania S."/>
            <person name="Gobbo F."/>
            <person name="Timofte D."/>
            <person name="Poveda J.B."/>
        </authorList>
    </citation>
    <scope>NUCLEOTIDE SEQUENCE</scope>
    <source>
        <strain evidence="5">T264</strain>
    </source>
</reference>
<evidence type="ECO:0000256" key="1">
    <source>
        <dbReference type="ARBA" id="ARBA00023186"/>
    </source>
</evidence>
<dbReference type="GO" id="GO:0042026">
    <property type="term" value="P:protein refolding"/>
    <property type="evidence" value="ECO:0007669"/>
    <property type="project" value="TreeGrafter"/>
</dbReference>
<evidence type="ECO:0000259" key="4">
    <source>
        <dbReference type="PROSITE" id="PS50076"/>
    </source>
</evidence>
<dbReference type="GO" id="GO:0005737">
    <property type="term" value="C:cytoplasm"/>
    <property type="evidence" value="ECO:0007669"/>
    <property type="project" value="TreeGrafter"/>
</dbReference>
<dbReference type="SMART" id="SM00271">
    <property type="entry name" value="DnaJ"/>
    <property type="match status" value="2"/>
</dbReference>
<evidence type="ECO:0000313" key="5">
    <source>
        <dbReference type="EMBL" id="MDC4183315.1"/>
    </source>
</evidence>
<dbReference type="Proteomes" id="UP001216384">
    <property type="component" value="Unassembled WGS sequence"/>
</dbReference>
<name>A0AAW6HNH6_9MOLU</name>
<feature type="transmembrane region" description="Helical" evidence="3">
    <location>
        <begin position="257"/>
        <end position="276"/>
    </location>
</feature>
<dbReference type="AlphaFoldDB" id="A0AAW6HNH6"/>
<dbReference type="InterPro" id="IPR036869">
    <property type="entry name" value="J_dom_sf"/>
</dbReference>
<comment type="caution">
    <text evidence="5">The sequence shown here is derived from an EMBL/GenBank/DDBJ whole genome shotgun (WGS) entry which is preliminary data.</text>
</comment>
<dbReference type="InterPro" id="IPR001623">
    <property type="entry name" value="DnaJ_domain"/>
</dbReference>
<evidence type="ECO:0000313" key="6">
    <source>
        <dbReference type="Proteomes" id="UP001216384"/>
    </source>
</evidence>
<feature type="domain" description="J" evidence="4">
    <location>
        <begin position="8"/>
        <end position="72"/>
    </location>
</feature>
<dbReference type="RefSeq" id="WP_255045982.1">
    <property type="nucleotide sequence ID" value="NZ_CP101415.1"/>
</dbReference>
<protein>
    <submittedName>
        <fullName evidence="5">DnaJ domain-containing protein</fullName>
    </submittedName>
</protein>
<dbReference type="GO" id="GO:0051082">
    <property type="term" value="F:unfolded protein binding"/>
    <property type="evidence" value="ECO:0007669"/>
    <property type="project" value="TreeGrafter"/>
</dbReference>
<gene>
    <name evidence="5" type="ORF">LNO71_01475</name>
</gene>
<feature type="domain" description="J" evidence="4">
    <location>
        <begin position="102"/>
        <end position="166"/>
    </location>
</feature>
<dbReference type="Gene3D" id="1.10.287.110">
    <property type="entry name" value="DnaJ domain"/>
    <property type="match status" value="2"/>
</dbReference>
<dbReference type="PANTHER" id="PTHR43096:SF52">
    <property type="entry name" value="DNAJ HOMOLOG 1, MITOCHONDRIAL-RELATED"/>
    <property type="match status" value="1"/>
</dbReference>
<feature type="transmembrane region" description="Helical" evidence="3">
    <location>
        <begin position="288"/>
        <end position="310"/>
    </location>
</feature>
<keyword evidence="3" id="KW-0812">Transmembrane</keyword>
<organism evidence="5 6">
    <name type="scientific">Mycoplasma bradburyae</name>
    <dbReference type="NCBI Taxonomy" id="2963128"/>
    <lineage>
        <taxon>Bacteria</taxon>
        <taxon>Bacillati</taxon>
        <taxon>Mycoplasmatota</taxon>
        <taxon>Mollicutes</taxon>
        <taxon>Mycoplasmataceae</taxon>
        <taxon>Mycoplasma</taxon>
    </lineage>
</organism>
<feature type="transmembrane region" description="Helical" evidence="3">
    <location>
        <begin position="330"/>
        <end position="348"/>
    </location>
</feature>
<accession>A0AAW6HNH6</accession>
<dbReference type="EMBL" id="JAJHZP010000013">
    <property type="protein sequence ID" value="MDC4183315.1"/>
    <property type="molecule type" value="Genomic_DNA"/>
</dbReference>
<dbReference type="PRINTS" id="PR00625">
    <property type="entry name" value="JDOMAIN"/>
</dbReference>
<dbReference type="PROSITE" id="PS50076">
    <property type="entry name" value="DNAJ_2"/>
    <property type="match status" value="2"/>
</dbReference>
<evidence type="ECO:0000256" key="2">
    <source>
        <dbReference type="SAM" id="MobiDB-lite"/>
    </source>
</evidence>